<organism evidence="4">
    <name type="scientific">Anisakis simplex</name>
    <name type="common">Herring worm</name>
    <dbReference type="NCBI Taxonomy" id="6269"/>
    <lineage>
        <taxon>Eukaryota</taxon>
        <taxon>Metazoa</taxon>
        <taxon>Ecdysozoa</taxon>
        <taxon>Nematoda</taxon>
        <taxon>Chromadorea</taxon>
        <taxon>Rhabditida</taxon>
        <taxon>Spirurina</taxon>
        <taxon>Ascaridomorpha</taxon>
        <taxon>Ascaridoidea</taxon>
        <taxon>Anisakidae</taxon>
        <taxon>Anisakis</taxon>
        <taxon>Anisakis simplex complex</taxon>
    </lineage>
</organism>
<sequence>MQRNGGIEENEVESSTNQSQQQVEQRHESDLTTTTILSPTQNPKIKSEIIDQRQNSPEISSSSSSSYQLYPSSSTSLYPHNEHSHPIYPPSSTYSSASQNRHFHHDQTTGSIPLSSNHTSDANSSTLSCGNVVNVAAVSCSVATTTTTTTTLTFTQSQASFVAALQAATTTVPFHNPNPTNPTNLNPNPTNSFNPNLAFGSSYPQSLSHLSSSTGPAQMLLSSTTNFCAASPNSRSYPPATSFTNTYLHPETAERSTGPTGTLGAPYTHAQTVIGMDTNLNAVMPSASFSTQLGTNRDGYNGSGPMDYANETTKLHDYPSTDPRIGVSPLSVYSNSAEQFREQNRMLSFMDAKRQRYSSVMSDGRNSSPPPTTTNELGTDLPRSHSVAAPSTSQSPSNQIPSQSPQPSTATYQTTVMNTNQEKEPTYRSDANLSEDRRKYSSDQRQSSVSSNPTQTANEPSQRIATSLVTSSSMASSEFASSSTTQFKDSINTTLVRQPLQYVAYFPANVSLPVPEPFTAVMQHSSGTFLPSAPNLSSRASVHSTNRVFEPSTSFVSSNLEQILVATSGAEKITNSDSNDMSPTSSTLSRALLNRAKMEQLRAFDNEQNGDKISLTELSTSQSSAGISSSFSNGKRDSNIITQSEADAMDVSTLNEMLGVVAPKNRGNSHLKREWRNVGWFTNEEEMNAVRKQQKVSKWKSVDQISGLKVFFRCNKWKRTNCNYRMFVMYYAVDRISLNESGQHDHSVVYATKSKKKCNNAYNQAQLQDSQQGQKQFEQHQQQAREQAFLINSAARAVFEATPSSSQQSVLDQLIRNATANAASSSFDAENVFDTVNSGVDGICGLKSSTTSQGIADVAADMDLTFTFNSRRTCEYCFESNTPQMKGRMIVFSDLGDKVGVAERFNGVERGYFFRSFHLTNLYFDLLPIV</sequence>
<proteinExistence type="predicted"/>
<evidence type="ECO:0000256" key="1">
    <source>
        <dbReference type="SAM" id="MobiDB-lite"/>
    </source>
</evidence>
<evidence type="ECO:0000313" key="3">
    <source>
        <dbReference type="Proteomes" id="UP000267096"/>
    </source>
</evidence>
<dbReference type="WBParaSite" id="ASIM_0001625601-mRNA-1">
    <property type="protein sequence ID" value="ASIM_0001625601-mRNA-1"/>
    <property type="gene ID" value="ASIM_0001625601"/>
</dbReference>
<feature type="compositionally biased region" description="Polar residues" evidence="1">
    <location>
        <begin position="13"/>
        <end position="23"/>
    </location>
</feature>
<feature type="compositionally biased region" description="Polar residues" evidence="1">
    <location>
        <begin position="90"/>
        <end position="100"/>
    </location>
</feature>
<feature type="compositionally biased region" description="Low complexity" evidence="1">
    <location>
        <begin position="56"/>
        <end position="79"/>
    </location>
</feature>
<feature type="region of interest" description="Disordered" evidence="1">
    <location>
        <begin position="357"/>
        <end position="469"/>
    </location>
</feature>
<keyword evidence="3" id="KW-1185">Reference proteome</keyword>
<dbReference type="OrthoDB" id="5875170at2759"/>
<feature type="compositionally biased region" description="Polar residues" evidence="1">
    <location>
        <begin position="452"/>
        <end position="464"/>
    </location>
</feature>
<feature type="region of interest" description="Disordered" evidence="1">
    <location>
        <begin position="1"/>
        <end position="126"/>
    </location>
</feature>
<feature type="compositionally biased region" description="Polar residues" evidence="1">
    <location>
        <begin position="357"/>
        <end position="377"/>
    </location>
</feature>
<dbReference type="Proteomes" id="UP000267096">
    <property type="component" value="Unassembled WGS sequence"/>
</dbReference>
<feature type="compositionally biased region" description="Polar residues" evidence="1">
    <location>
        <begin position="31"/>
        <end position="44"/>
    </location>
</feature>
<reference evidence="2 3" key="2">
    <citation type="submission" date="2018-11" db="EMBL/GenBank/DDBJ databases">
        <authorList>
            <consortium name="Pathogen Informatics"/>
        </authorList>
    </citation>
    <scope>NUCLEOTIDE SEQUENCE [LARGE SCALE GENOMIC DNA]</scope>
</reference>
<gene>
    <name evidence="2" type="ORF">ASIM_LOCUS15663</name>
</gene>
<accession>A0A0M3K5L5</accession>
<evidence type="ECO:0000313" key="2">
    <source>
        <dbReference type="EMBL" id="VDK55764.1"/>
    </source>
</evidence>
<dbReference type="AlphaFoldDB" id="A0A0M3K5L5"/>
<reference evidence="4" key="1">
    <citation type="submission" date="2017-02" db="UniProtKB">
        <authorList>
            <consortium name="WormBaseParasite"/>
        </authorList>
    </citation>
    <scope>IDENTIFICATION</scope>
</reference>
<protein>
    <submittedName>
        <fullName evidence="4">Homeobox domain-containing protein</fullName>
    </submittedName>
</protein>
<feature type="compositionally biased region" description="Polar residues" evidence="1">
    <location>
        <begin position="108"/>
        <end position="126"/>
    </location>
</feature>
<feature type="compositionally biased region" description="Low complexity" evidence="1">
    <location>
        <begin position="390"/>
        <end position="415"/>
    </location>
</feature>
<evidence type="ECO:0000313" key="4">
    <source>
        <dbReference type="WBParaSite" id="ASIM_0001625601-mRNA-1"/>
    </source>
</evidence>
<dbReference type="EMBL" id="UYRR01032471">
    <property type="protein sequence ID" value="VDK55764.1"/>
    <property type="molecule type" value="Genomic_DNA"/>
</dbReference>
<name>A0A0M3K5L5_ANISI</name>